<evidence type="ECO:0000256" key="2">
    <source>
        <dbReference type="ARBA" id="ARBA00008639"/>
    </source>
</evidence>
<dbReference type="GO" id="GO:0019148">
    <property type="term" value="F:D-cysteine desulfhydrase activity"/>
    <property type="evidence" value="ECO:0007669"/>
    <property type="project" value="TreeGrafter"/>
</dbReference>
<dbReference type="SUPFAM" id="SSF53686">
    <property type="entry name" value="Tryptophan synthase beta subunit-like PLP-dependent enzymes"/>
    <property type="match status" value="1"/>
</dbReference>
<name>A0AAN8ZEL9_9MAGN</name>
<dbReference type="EMBL" id="JBAMMX010000011">
    <property type="protein sequence ID" value="KAK6930918.1"/>
    <property type="molecule type" value="Genomic_DNA"/>
</dbReference>
<gene>
    <name evidence="4" type="ORF">RJ641_002711</name>
</gene>
<dbReference type="InterPro" id="IPR027278">
    <property type="entry name" value="ACCD_DCysDesulf"/>
</dbReference>
<evidence type="ECO:0000313" key="4">
    <source>
        <dbReference type="EMBL" id="KAK6930918.1"/>
    </source>
</evidence>
<evidence type="ECO:0000256" key="3">
    <source>
        <dbReference type="ARBA" id="ARBA00022898"/>
    </source>
</evidence>
<proteinExistence type="inferred from homology"/>
<comment type="similarity">
    <text evidence="2">Belongs to the ACC deaminase/D-cysteine desulfhydrase family.</text>
</comment>
<organism evidence="4 5">
    <name type="scientific">Dillenia turbinata</name>
    <dbReference type="NCBI Taxonomy" id="194707"/>
    <lineage>
        <taxon>Eukaryota</taxon>
        <taxon>Viridiplantae</taxon>
        <taxon>Streptophyta</taxon>
        <taxon>Embryophyta</taxon>
        <taxon>Tracheophyta</taxon>
        <taxon>Spermatophyta</taxon>
        <taxon>Magnoliopsida</taxon>
        <taxon>eudicotyledons</taxon>
        <taxon>Gunneridae</taxon>
        <taxon>Pentapetalae</taxon>
        <taxon>Dilleniales</taxon>
        <taxon>Dilleniaceae</taxon>
        <taxon>Dillenia</taxon>
    </lineage>
</organism>
<comment type="caution">
    <text evidence="4">The sequence shown here is derived from an EMBL/GenBank/DDBJ whole genome shotgun (WGS) entry which is preliminary data.</text>
</comment>
<dbReference type="PANTHER" id="PTHR43780">
    <property type="entry name" value="1-AMINOCYCLOPROPANE-1-CARBOXYLATE DEAMINASE-RELATED"/>
    <property type="match status" value="1"/>
</dbReference>
<dbReference type="InterPro" id="IPR036052">
    <property type="entry name" value="TrpB-like_PALP_sf"/>
</dbReference>
<comment type="cofactor">
    <cofactor evidence="1">
        <name>pyridoxal 5'-phosphate</name>
        <dbReference type="ChEBI" id="CHEBI:597326"/>
    </cofactor>
</comment>
<accession>A0AAN8ZEL9</accession>
<dbReference type="AlphaFoldDB" id="A0AAN8ZEL9"/>
<keyword evidence="3" id="KW-0663">Pyridoxal phosphate</keyword>
<keyword evidence="5" id="KW-1185">Reference proteome</keyword>
<dbReference type="Proteomes" id="UP001370490">
    <property type="component" value="Unassembled WGS sequence"/>
</dbReference>
<protein>
    <submittedName>
        <fullName evidence="4">Uncharacterized protein</fullName>
    </submittedName>
</protein>
<evidence type="ECO:0000313" key="5">
    <source>
        <dbReference type="Proteomes" id="UP001370490"/>
    </source>
</evidence>
<evidence type="ECO:0000256" key="1">
    <source>
        <dbReference type="ARBA" id="ARBA00001933"/>
    </source>
</evidence>
<sequence>MENNTQMSSFYVVRDDLLHQLVNGNKARKLDALFPLLEDHLVTDVLSHVLKGLKSYLLLRGEQLDISTGYNLISTIYGDVTYVPRSLSAKREEMLKSMLIRLQRPVVLWCGGAIFFSPVQRLKGLEI</sequence>
<reference evidence="4 5" key="1">
    <citation type="submission" date="2023-12" db="EMBL/GenBank/DDBJ databases">
        <title>A high-quality genome assembly for Dillenia turbinata (Dilleniales).</title>
        <authorList>
            <person name="Chanderbali A."/>
        </authorList>
    </citation>
    <scope>NUCLEOTIDE SEQUENCE [LARGE SCALE GENOMIC DNA]</scope>
    <source>
        <strain evidence="4">LSX21</strain>
        <tissue evidence="4">Leaf</tissue>
    </source>
</reference>
<dbReference type="PANTHER" id="PTHR43780:SF7">
    <property type="entry name" value="D-CYSTEINE DESULFHYDRASE 2, MITOCHONDRIAL"/>
    <property type="match status" value="1"/>
</dbReference>